<dbReference type="Pfam" id="PF00393">
    <property type="entry name" value="6PGD"/>
    <property type="match status" value="1"/>
</dbReference>
<dbReference type="GO" id="GO:0019521">
    <property type="term" value="P:D-gluconate metabolic process"/>
    <property type="evidence" value="ECO:0007669"/>
    <property type="project" value="UniProtKB-KW"/>
</dbReference>
<name>A0A117LFD1_9EURY</name>
<keyword evidence="2" id="KW-0560">Oxidoreductase</keyword>
<dbReference type="SUPFAM" id="SSF48179">
    <property type="entry name" value="6-phosphogluconate dehydrogenase C-terminal domain-like"/>
    <property type="match status" value="1"/>
</dbReference>
<evidence type="ECO:0000313" key="10">
    <source>
        <dbReference type="Proteomes" id="UP000057043"/>
    </source>
</evidence>
<feature type="region of interest" description="Disordered" evidence="4">
    <location>
        <begin position="297"/>
        <end position="316"/>
    </location>
</feature>
<dbReference type="InterPro" id="IPR006183">
    <property type="entry name" value="Pgluconate_DH"/>
</dbReference>
<feature type="compositionally biased region" description="Basic and acidic residues" evidence="4">
    <location>
        <begin position="299"/>
        <end position="316"/>
    </location>
</feature>
<dbReference type="NCBIfam" id="TIGR00872">
    <property type="entry name" value="gnd_rel"/>
    <property type="match status" value="1"/>
</dbReference>
<dbReference type="Proteomes" id="UP000057043">
    <property type="component" value="Unassembled WGS sequence"/>
</dbReference>
<dbReference type="PATRIC" id="fig|301375.6.peg.982"/>
<dbReference type="Pfam" id="PF03446">
    <property type="entry name" value="NAD_binding_2"/>
    <property type="match status" value="1"/>
</dbReference>
<evidence type="ECO:0000256" key="3">
    <source>
        <dbReference type="ARBA" id="ARBA00023064"/>
    </source>
</evidence>
<feature type="domain" description="6-phosphogluconate dehydrogenase C-terminal" evidence="5">
    <location>
        <begin position="171"/>
        <end position="280"/>
    </location>
</feature>
<reference evidence="8" key="1">
    <citation type="journal article" date="2015" name="MBio">
        <title>Genome-resolved metagenomic analysis reveals roles for candidate phyla and other microbial community members in biogeochemical transformations in oil reservoirs.</title>
        <authorList>
            <person name="Hu P."/>
            <person name="Tom L."/>
            <person name="Singh A."/>
            <person name="Thomas B.C."/>
            <person name="Baker B.J."/>
            <person name="Piceno Y.M."/>
            <person name="Andersen G.L."/>
            <person name="Banfield J.F."/>
        </authorList>
    </citation>
    <scope>NUCLEOTIDE SEQUENCE [LARGE SCALE GENOMIC DNA]</scope>
    <source>
        <strain evidence="8">56_747</strain>
    </source>
</reference>
<dbReference type="PRINTS" id="PR00076">
    <property type="entry name" value="6PGDHDRGNASE"/>
</dbReference>
<comment type="similarity">
    <text evidence="1">Belongs to the 6-phosphogluconate dehydrogenase family.</text>
</comment>
<accession>A0A117LFD1</accession>
<gene>
    <name evidence="7" type="ORF">XD72_1502</name>
    <name evidence="8" type="ORF">XE07_1773</name>
</gene>
<evidence type="ECO:0000259" key="5">
    <source>
        <dbReference type="Pfam" id="PF00393"/>
    </source>
</evidence>
<dbReference type="Gene3D" id="1.10.1040.10">
    <property type="entry name" value="N-(1-d-carboxylethyl)-l-norvaline Dehydrogenase, domain 2"/>
    <property type="match status" value="1"/>
</dbReference>
<evidence type="ECO:0000256" key="2">
    <source>
        <dbReference type="ARBA" id="ARBA00023002"/>
    </source>
</evidence>
<dbReference type="Gene3D" id="3.40.50.720">
    <property type="entry name" value="NAD(P)-binding Rossmann-like Domain"/>
    <property type="match status" value="1"/>
</dbReference>
<reference evidence="9 10" key="2">
    <citation type="journal article" date="2015" name="MBio">
        <title>Genome-Resolved Metagenomic Analysis Reveals Roles for Candidate Phyla and Other Microbial Community Members in Biogeochemical Transformations in Oil Reservoirs.</title>
        <authorList>
            <person name="Hu P."/>
            <person name="Tom L."/>
            <person name="Singh A."/>
            <person name="Thomas B.C."/>
            <person name="Baker B.J."/>
            <person name="Piceno Y.M."/>
            <person name="Andersen G.L."/>
            <person name="Banfield J.F."/>
        </authorList>
    </citation>
    <scope>NUCLEOTIDE SEQUENCE [LARGE SCALE GENOMIC DNA]</scope>
    <source>
        <strain evidence="7">57_489</strain>
    </source>
</reference>
<dbReference type="PANTHER" id="PTHR11811">
    <property type="entry name" value="6-PHOSPHOGLUCONATE DEHYDROGENASE"/>
    <property type="match status" value="1"/>
</dbReference>
<dbReference type="InterPro" id="IPR008927">
    <property type="entry name" value="6-PGluconate_DH-like_C_sf"/>
</dbReference>
<dbReference type="AlphaFoldDB" id="A0A117LFD1"/>
<dbReference type="GO" id="GO:0004616">
    <property type="term" value="F:phosphogluconate dehydrogenase (decarboxylating) activity"/>
    <property type="evidence" value="ECO:0007669"/>
    <property type="project" value="InterPro"/>
</dbReference>
<evidence type="ECO:0000259" key="6">
    <source>
        <dbReference type="Pfam" id="PF03446"/>
    </source>
</evidence>
<sequence>MSESKDMKLGILGLGRMGGNLALQAKEKGIAVVGKSRSAKPHLERKGVKVVDGYDPFVDFLDQPRVIYISVPAGPTVDKVLEELAPRLDEGDVVLDGGNSFYLDSIRREEDLADHGIYFLDCGTSGGIEGARKGACFMVGGSKEGFKIAEPILKLLAAADGCLYTGDPGSGHFVKLVHDGVEAGMLQAIGEGVALLRESDFEINLDKVFKCWSSGSTVRGWLVELMAKSLGEQRFSDVPSHVEDTGEVNWLVHDAIEKEIPIPVISQAVMELFRSRDKNCDACRSVALMRNSRGGYPLGKDDQVARERRTSRTEKI</sequence>
<keyword evidence="3" id="KW-0311">Gluconate utilization</keyword>
<evidence type="ECO:0000256" key="4">
    <source>
        <dbReference type="SAM" id="MobiDB-lite"/>
    </source>
</evidence>
<dbReference type="NCBIfam" id="NF007161">
    <property type="entry name" value="PRK09599.1"/>
    <property type="match status" value="1"/>
</dbReference>
<dbReference type="SUPFAM" id="SSF51735">
    <property type="entry name" value="NAD(P)-binding Rossmann-fold domains"/>
    <property type="match status" value="1"/>
</dbReference>
<dbReference type="InterPro" id="IPR006115">
    <property type="entry name" value="6PGDH_NADP-bd"/>
</dbReference>
<dbReference type="Proteomes" id="UP000053961">
    <property type="component" value="Unassembled WGS sequence"/>
</dbReference>
<proteinExistence type="inferred from homology"/>
<comment type="caution">
    <text evidence="7">The sequence shown here is derived from an EMBL/GenBank/DDBJ whole genome shotgun (WGS) entry which is preliminary data.</text>
</comment>
<feature type="domain" description="6-phosphogluconate dehydrogenase NADP-binding" evidence="6">
    <location>
        <begin position="8"/>
        <end position="161"/>
    </location>
</feature>
<dbReference type="EMBL" id="LGFT01000034">
    <property type="protein sequence ID" value="KUK44112.1"/>
    <property type="molecule type" value="Genomic_DNA"/>
</dbReference>
<dbReference type="InterPro" id="IPR004849">
    <property type="entry name" value="6DGDH_YqeC"/>
</dbReference>
<evidence type="ECO:0000313" key="8">
    <source>
        <dbReference type="EMBL" id="KUK95517.1"/>
    </source>
</evidence>
<dbReference type="InterPro" id="IPR036291">
    <property type="entry name" value="NAD(P)-bd_dom_sf"/>
</dbReference>
<organism evidence="7 10">
    <name type="scientific">Methanothrix harundinacea</name>
    <dbReference type="NCBI Taxonomy" id="301375"/>
    <lineage>
        <taxon>Archaea</taxon>
        <taxon>Methanobacteriati</taxon>
        <taxon>Methanobacteriota</taxon>
        <taxon>Stenosarchaea group</taxon>
        <taxon>Methanomicrobia</taxon>
        <taxon>Methanotrichales</taxon>
        <taxon>Methanotrichaceae</taxon>
        <taxon>Methanothrix</taxon>
    </lineage>
</organism>
<dbReference type="InterPro" id="IPR013328">
    <property type="entry name" value="6PGD_dom2"/>
</dbReference>
<dbReference type="EMBL" id="LGHB01000033">
    <property type="protein sequence ID" value="KUK95517.1"/>
    <property type="molecule type" value="Genomic_DNA"/>
</dbReference>
<evidence type="ECO:0000313" key="7">
    <source>
        <dbReference type="EMBL" id="KUK44112.1"/>
    </source>
</evidence>
<evidence type="ECO:0000313" key="9">
    <source>
        <dbReference type="Proteomes" id="UP000053961"/>
    </source>
</evidence>
<dbReference type="InterPro" id="IPR006114">
    <property type="entry name" value="6PGDH_C"/>
</dbReference>
<dbReference type="GO" id="GO:0006098">
    <property type="term" value="P:pentose-phosphate shunt"/>
    <property type="evidence" value="ECO:0007669"/>
    <property type="project" value="InterPro"/>
</dbReference>
<evidence type="ECO:0000256" key="1">
    <source>
        <dbReference type="ARBA" id="ARBA00008419"/>
    </source>
</evidence>
<dbReference type="GO" id="GO:0050661">
    <property type="term" value="F:NADP binding"/>
    <property type="evidence" value="ECO:0007669"/>
    <property type="project" value="InterPro"/>
</dbReference>
<protein>
    <submittedName>
        <fullName evidence="7">Putative 6-phosphogluconate dehydrogenase</fullName>
    </submittedName>
</protein>